<proteinExistence type="predicted"/>
<dbReference type="EMBL" id="LR031875">
    <property type="protein sequence ID" value="VDD30098.1"/>
    <property type="molecule type" value="Genomic_DNA"/>
</dbReference>
<evidence type="ECO:0000313" key="1">
    <source>
        <dbReference type="EMBL" id="VDD30098.1"/>
    </source>
</evidence>
<dbReference type="AlphaFoldDB" id="A0A3P6DTI4"/>
<gene>
    <name evidence="1" type="ORF">BOLC9T55421H</name>
</gene>
<organism evidence="1">
    <name type="scientific">Brassica oleracea</name>
    <name type="common">Wild cabbage</name>
    <dbReference type="NCBI Taxonomy" id="3712"/>
    <lineage>
        <taxon>Eukaryota</taxon>
        <taxon>Viridiplantae</taxon>
        <taxon>Streptophyta</taxon>
        <taxon>Embryophyta</taxon>
        <taxon>Tracheophyta</taxon>
        <taxon>Spermatophyta</taxon>
        <taxon>Magnoliopsida</taxon>
        <taxon>eudicotyledons</taxon>
        <taxon>Gunneridae</taxon>
        <taxon>Pentapetalae</taxon>
        <taxon>rosids</taxon>
        <taxon>malvids</taxon>
        <taxon>Brassicales</taxon>
        <taxon>Brassicaceae</taxon>
        <taxon>Brassiceae</taxon>
        <taxon>Brassica</taxon>
    </lineage>
</organism>
<accession>A0A3P6DTI4</accession>
<reference evidence="1" key="1">
    <citation type="submission" date="2018-11" db="EMBL/GenBank/DDBJ databases">
        <authorList>
            <consortium name="Genoscope - CEA"/>
            <person name="William W."/>
        </authorList>
    </citation>
    <scope>NUCLEOTIDE SEQUENCE</scope>
</reference>
<name>A0A3P6DTI4_BRAOL</name>
<protein>
    <submittedName>
        <fullName evidence="1">Uncharacterized protein</fullName>
    </submittedName>
</protein>
<sequence length="46" mass="4942">MLEVLTTGLQASLQTSVTIQTVLHEQNNQHVAQGDNPQNQLQGGSI</sequence>